<dbReference type="FunFam" id="3.40.50.1760:FF:000001">
    <property type="entry name" value="Glutathione synthetase"/>
    <property type="match status" value="1"/>
</dbReference>
<name>A0A4S4KH29_9APHY</name>
<dbReference type="PANTHER" id="PTHR11130">
    <property type="entry name" value="GLUTATHIONE SYNTHETASE"/>
    <property type="match status" value="1"/>
</dbReference>
<keyword evidence="9" id="KW-0547">Nucleotide-binding</keyword>
<keyword evidence="15" id="KW-1185">Reference proteome</keyword>
<gene>
    <name evidence="14" type="ORF">EW026_g5049</name>
</gene>
<comment type="cofactor">
    <cofactor evidence="1">
        <name>Mg(2+)</name>
        <dbReference type="ChEBI" id="CHEBI:18420"/>
    </cofactor>
</comment>
<keyword evidence="11" id="KW-0460">Magnesium</keyword>
<sequence length="745" mass="81665">MTETPLISWPPELAEEQLTALTLQATTYALSHGLVYLPIAKTQPPAPTSTIHAPLALFPSPIPRKLFEQARALQRIYNVLYSRVATDVQFLDNVMGEVEGVGKVDEFTGQLWRRWKRLRDEGITQSLQLGLFRSDYMVHLPDPSGPASLKQVEFNTISSSFGTLSERASALHRYLHSSTGYFGSSPCLQTANFPRNSTTSGLAEGLATAHSAYSVPEAWILFVVQEGERNVFDQRWLEYELLESHSIHVIRQTLADLATSASVDPKSRILTITAPSFPHAKGVEISTVYFRAGYTPTDYHTPAFYDTRYILESSRAIQCPSFQLQLAGGKKVQEVLTKPGVLEQFLLDESRWGDEAFSQAEVDAIRGSWMEMWALDEGIGGEGVQKARDLAQTLVLKPQREGGGNNVYKEAIPAFLDQLPTQEREAWIAMRLIAAPQGLGNYLVRAGGGTESAVKTEVISELGIFGWALFGGTDGKVKEKEYSSLLGHSQLPTPLWNKDLILPTEQVVSISIDNTSVFIPGSGGPQFGFRRTEFIAAVNGDHDDLNPLLETNTTVFHFSIKTDESKPLNYSHEYQIVFIEPNDGSHVFGIQLELFVGKGSPFTDPTGTLPAPNAHSFNVLDHALNVLFTAPFTSIQWHNFAVQVDWTNRTLAVLYSVDALPLQVVSKPAPNLSTPAGATGQGDFHFGVLKLPLVNPADTPADQGDVVHFGLQEGTTEGLLYSGVFVENASQGINIGHGTIAHPFS</sequence>
<feature type="domain" description="Glutathione synthase substrate-binding" evidence="13">
    <location>
        <begin position="219"/>
        <end position="327"/>
    </location>
</feature>
<dbReference type="InterPro" id="IPR037013">
    <property type="entry name" value="GSH-S_sub-bd_sf"/>
</dbReference>
<evidence type="ECO:0000256" key="8">
    <source>
        <dbReference type="ARBA" id="ARBA00022723"/>
    </source>
</evidence>
<evidence type="ECO:0000256" key="2">
    <source>
        <dbReference type="ARBA" id="ARBA00004965"/>
    </source>
</evidence>
<dbReference type="GO" id="GO:0043295">
    <property type="term" value="F:glutathione binding"/>
    <property type="evidence" value="ECO:0007669"/>
    <property type="project" value="TreeGrafter"/>
</dbReference>
<dbReference type="UniPathway" id="UPA00142">
    <property type="reaction ID" value="UER00210"/>
</dbReference>
<evidence type="ECO:0000256" key="6">
    <source>
        <dbReference type="ARBA" id="ARBA00022598"/>
    </source>
</evidence>
<dbReference type="InterPro" id="IPR016185">
    <property type="entry name" value="PreATP-grasp_dom_sf"/>
</dbReference>
<reference evidence="14 15" key="1">
    <citation type="submission" date="2019-02" db="EMBL/GenBank/DDBJ databases">
        <title>Genome sequencing of the rare red list fungi Phlebia centrifuga.</title>
        <authorList>
            <person name="Buettner E."/>
            <person name="Kellner H."/>
        </authorList>
    </citation>
    <scope>NUCLEOTIDE SEQUENCE [LARGE SCALE GENOMIC DNA]</scope>
    <source>
        <strain evidence="14 15">DSM 108282</strain>
    </source>
</reference>
<dbReference type="InterPro" id="IPR005615">
    <property type="entry name" value="Glutathione_synthase"/>
</dbReference>
<dbReference type="Gene3D" id="3.40.50.1760">
    <property type="entry name" value="Glutathione synthase, substrate-binding domain superfamily, eukaryotic"/>
    <property type="match status" value="1"/>
</dbReference>
<comment type="caution">
    <text evidence="14">The sequence shown here is derived from an EMBL/GenBank/DDBJ whole genome shotgun (WGS) entry which is preliminary data.</text>
</comment>
<comment type="subunit">
    <text evidence="4">Homodimer.</text>
</comment>
<dbReference type="Gene3D" id="1.10.1080.10">
    <property type="entry name" value="Glutathione Synthetase, Chain A, domain 3"/>
    <property type="match status" value="1"/>
</dbReference>
<evidence type="ECO:0000256" key="5">
    <source>
        <dbReference type="ARBA" id="ARBA00012214"/>
    </source>
</evidence>
<comment type="pathway">
    <text evidence="2">Sulfur metabolism; glutathione biosynthesis; glutathione from L-cysteine and L-glutamate: step 2/2.</text>
</comment>
<evidence type="ECO:0000256" key="12">
    <source>
        <dbReference type="ARBA" id="ARBA00030403"/>
    </source>
</evidence>
<dbReference type="PANTHER" id="PTHR11130:SF0">
    <property type="entry name" value="GLUTATHIONE SYNTHETASE"/>
    <property type="match status" value="1"/>
</dbReference>
<dbReference type="EC" id="6.3.2.3" evidence="5"/>
<dbReference type="Gene3D" id="3.30.1490.50">
    <property type="match status" value="1"/>
</dbReference>
<dbReference type="GO" id="GO:0004363">
    <property type="term" value="F:glutathione synthase activity"/>
    <property type="evidence" value="ECO:0007669"/>
    <property type="project" value="UniProtKB-EC"/>
</dbReference>
<accession>A0A4S4KH29</accession>
<dbReference type="Gene3D" id="3.30.470.20">
    <property type="entry name" value="ATP-grasp fold, B domain"/>
    <property type="match status" value="1"/>
</dbReference>
<evidence type="ECO:0000313" key="15">
    <source>
        <dbReference type="Proteomes" id="UP000309038"/>
    </source>
</evidence>
<dbReference type="NCBIfam" id="TIGR01986">
    <property type="entry name" value="glut_syn_euk"/>
    <property type="match status" value="1"/>
</dbReference>
<comment type="similarity">
    <text evidence="3">Belongs to the eukaryotic GSH synthase family.</text>
</comment>
<dbReference type="GO" id="GO:0005829">
    <property type="term" value="C:cytosol"/>
    <property type="evidence" value="ECO:0007669"/>
    <property type="project" value="TreeGrafter"/>
</dbReference>
<keyword evidence="10" id="KW-0067">ATP-binding</keyword>
<dbReference type="SUPFAM" id="SSF56059">
    <property type="entry name" value="Glutathione synthetase ATP-binding domain-like"/>
    <property type="match status" value="1"/>
</dbReference>
<evidence type="ECO:0000256" key="4">
    <source>
        <dbReference type="ARBA" id="ARBA00011738"/>
    </source>
</evidence>
<keyword evidence="8" id="KW-0479">Metal-binding</keyword>
<evidence type="ECO:0000313" key="14">
    <source>
        <dbReference type="EMBL" id="THG96857.1"/>
    </source>
</evidence>
<evidence type="ECO:0000256" key="1">
    <source>
        <dbReference type="ARBA" id="ARBA00001946"/>
    </source>
</evidence>
<dbReference type="Pfam" id="PF03917">
    <property type="entry name" value="GSH_synth_ATP"/>
    <property type="match status" value="1"/>
</dbReference>
<dbReference type="InterPro" id="IPR014049">
    <property type="entry name" value="Glutathione_synthase_N_euk"/>
</dbReference>
<evidence type="ECO:0000256" key="9">
    <source>
        <dbReference type="ARBA" id="ARBA00022741"/>
    </source>
</evidence>
<dbReference type="Proteomes" id="UP000309038">
    <property type="component" value="Unassembled WGS sequence"/>
</dbReference>
<evidence type="ECO:0000256" key="11">
    <source>
        <dbReference type="ARBA" id="ARBA00022842"/>
    </source>
</evidence>
<organism evidence="14 15">
    <name type="scientific">Hermanssonia centrifuga</name>
    <dbReference type="NCBI Taxonomy" id="98765"/>
    <lineage>
        <taxon>Eukaryota</taxon>
        <taxon>Fungi</taxon>
        <taxon>Dikarya</taxon>
        <taxon>Basidiomycota</taxon>
        <taxon>Agaricomycotina</taxon>
        <taxon>Agaricomycetes</taxon>
        <taxon>Polyporales</taxon>
        <taxon>Meruliaceae</taxon>
        <taxon>Hermanssonia</taxon>
    </lineage>
</organism>
<dbReference type="Gene3D" id="3.30.1490.80">
    <property type="match status" value="1"/>
</dbReference>
<evidence type="ECO:0000256" key="7">
    <source>
        <dbReference type="ARBA" id="ARBA00022684"/>
    </source>
</evidence>
<keyword evidence="6" id="KW-0436">Ligase</keyword>
<dbReference type="InterPro" id="IPR004887">
    <property type="entry name" value="GSH_synth_subst-bd"/>
</dbReference>
<dbReference type="GO" id="GO:0046872">
    <property type="term" value="F:metal ion binding"/>
    <property type="evidence" value="ECO:0007669"/>
    <property type="project" value="UniProtKB-KW"/>
</dbReference>
<dbReference type="GO" id="GO:0005524">
    <property type="term" value="F:ATP binding"/>
    <property type="evidence" value="ECO:0007669"/>
    <property type="project" value="UniProtKB-KW"/>
</dbReference>
<evidence type="ECO:0000256" key="3">
    <source>
        <dbReference type="ARBA" id="ARBA00010385"/>
    </source>
</evidence>
<dbReference type="InterPro" id="IPR014709">
    <property type="entry name" value="Glutathione_synthase_C_euk"/>
</dbReference>
<evidence type="ECO:0000256" key="10">
    <source>
        <dbReference type="ARBA" id="ARBA00022840"/>
    </source>
</evidence>
<dbReference type="InterPro" id="IPR014042">
    <property type="entry name" value="Glutathione_synthase_a-hlx"/>
</dbReference>
<dbReference type="Pfam" id="PF03199">
    <property type="entry name" value="GSH_synthase"/>
    <property type="match status" value="1"/>
</dbReference>
<proteinExistence type="inferred from homology"/>
<evidence type="ECO:0000259" key="13">
    <source>
        <dbReference type="Pfam" id="PF03199"/>
    </source>
</evidence>
<dbReference type="SUPFAM" id="SSF52440">
    <property type="entry name" value="PreATP-grasp domain"/>
    <property type="match status" value="1"/>
</dbReference>
<keyword evidence="7" id="KW-0317">Glutathione biosynthesis</keyword>
<dbReference type="AlphaFoldDB" id="A0A4S4KH29"/>
<dbReference type="EMBL" id="SGPJ01000205">
    <property type="protein sequence ID" value="THG96857.1"/>
    <property type="molecule type" value="Genomic_DNA"/>
</dbReference>
<protein>
    <recommendedName>
        <fullName evidence="5">glutathione synthase</fullName>
        <ecNumber evidence="5">6.3.2.3</ecNumber>
    </recommendedName>
    <alternativeName>
        <fullName evidence="12">Glutathione synthase</fullName>
    </alternativeName>
</protein>